<dbReference type="InterPro" id="IPR023404">
    <property type="entry name" value="rSAM_horseshoe"/>
</dbReference>
<name>A0A412KM52_9FIRM</name>
<proteinExistence type="predicted"/>
<evidence type="ECO:0000256" key="3">
    <source>
        <dbReference type="ARBA" id="ARBA00022723"/>
    </source>
</evidence>
<evidence type="ECO:0000313" key="8">
    <source>
        <dbReference type="EMBL" id="RGS69566.1"/>
    </source>
</evidence>
<evidence type="ECO:0000313" key="9">
    <source>
        <dbReference type="Proteomes" id="UP000284242"/>
    </source>
</evidence>
<reference evidence="8 9" key="1">
    <citation type="submission" date="2018-08" db="EMBL/GenBank/DDBJ databases">
        <title>A genome reference for cultivated species of the human gut microbiota.</title>
        <authorList>
            <person name="Zou Y."/>
            <person name="Xue W."/>
            <person name="Luo G."/>
        </authorList>
    </citation>
    <scope>NUCLEOTIDE SEQUENCE [LARGE SCALE GENOMIC DNA]</scope>
    <source>
        <strain evidence="8 9">AF21-24</strain>
    </source>
</reference>
<evidence type="ECO:0000259" key="7">
    <source>
        <dbReference type="PROSITE" id="PS51918"/>
    </source>
</evidence>
<protein>
    <submittedName>
        <fullName evidence="8">Radical SAM protein</fullName>
    </submittedName>
</protein>
<dbReference type="GO" id="GO:0005829">
    <property type="term" value="C:cytosol"/>
    <property type="evidence" value="ECO:0007669"/>
    <property type="project" value="TreeGrafter"/>
</dbReference>
<dbReference type="CDD" id="cd01335">
    <property type="entry name" value="Radical_SAM"/>
    <property type="match status" value="1"/>
</dbReference>
<dbReference type="AlphaFoldDB" id="A0A412KM52"/>
<sequence length="424" mass="48676">MLIMPNSNKNKQVGYSEKMTMPPLGLISIGGYLKMHGYMVEILDLFTNHIRKQEFIDKIKNAHPDMIGISAYTENINAVIHLTKIIKSVLPKIIIVLGGAHVTFLPEEALHHNTVDYVCRGEGEMTFVQLLECLNYHTIDLSEVKGISYRVGQEIIHNADRGYIENLDNLPWAELDEIEMRSYDIKQLIITSRGCPGKCIYCASAALSGTRYRNRSAQNVFSEIHYKYSIKGEKYFAFLDDTFTANKKRLYQFCDYLKQANMNIIWRCDSRTDILSKEMIDKMQEVGRTSVHIGIESGSQDVINKINKHISLERSEELLAYMSQKGLQVMCSFIIGHHCDTHETIKETIDMALKFRKKYKATVGISINTPFPGTYLYNHMKDLGINLEIKNWSSFDLVQAVFSTPNITRAELQNYYYEIQSMVI</sequence>
<evidence type="ECO:0000256" key="5">
    <source>
        <dbReference type="ARBA" id="ARBA00023014"/>
    </source>
</evidence>
<dbReference type="PROSITE" id="PS51918">
    <property type="entry name" value="RADICAL_SAM"/>
    <property type="match status" value="1"/>
</dbReference>
<feature type="domain" description="B12-binding" evidence="6">
    <location>
        <begin position="9"/>
        <end position="141"/>
    </location>
</feature>
<dbReference type="Gene3D" id="3.80.30.20">
    <property type="entry name" value="tm_1862 like domain"/>
    <property type="match status" value="1"/>
</dbReference>
<dbReference type="GO" id="GO:0003824">
    <property type="term" value="F:catalytic activity"/>
    <property type="evidence" value="ECO:0007669"/>
    <property type="project" value="InterPro"/>
</dbReference>
<dbReference type="InterPro" id="IPR058240">
    <property type="entry name" value="rSAM_sf"/>
</dbReference>
<dbReference type="SMART" id="SM00729">
    <property type="entry name" value="Elp3"/>
    <property type="match status" value="1"/>
</dbReference>
<keyword evidence="2" id="KW-0949">S-adenosyl-L-methionine</keyword>
<dbReference type="Proteomes" id="UP000284242">
    <property type="component" value="Unassembled WGS sequence"/>
</dbReference>
<dbReference type="SFLD" id="SFLDG01123">
    <property type="entry name" value="methyltransferase_(Class_B)"/>
    <property type="match status" value="1"/>
</dbReference>
<keyword evidence="5" id="KW-0411">Iron-sulfur</keyword>
<keyword evidence="4" id="KW-0408">Iron</keyword>
<dbReference type="InterPro" id="IPR036724">
    <property type="entry name" value="Cobalamin-bd_sf"/>
</dbReference>
<evidence type="ECO:0000256" key="4">
    <source>
        <dbReference type="ARBA" id="ARBA00023004"/>
    </source>
</evidence>
<dbReference type="Gene3D" id="3.40.50.280">
    <property type="entry name" value="Cobalamin-binding domain"/>
    <property type="match status" value="1"/>
</dbReference>
<evidence type="ECO:0000256" key="2">
    <source>
        <dbReference type="ARBA" id="ARBA00022691"/>
    </source>
</evidence>
<dbReference type="PANTHER" id="PTHR43409">
    <property type="entry name" value="ANAEROBIC MAGNESIUM-PROTOPORPHYRIN IX MONOMETHYL ESTER CYCLASE-RELATED"/>
    <property type="match status" value="1"/>
</dbReference>
<keyword evidence="3" id="KW-0479">Metal-binding</keyword>
<accession>A0A412KM52</accession>
<dbReference type="PANTHER" id="PTHR43409:SF16">
    <property type="entry name" value="SLR0320 PROTEIN"/>
    <property type="match status" value="1"/>
</dbReference>
<dbReference type="Pfam" id="PF02310">
    <property type="entry name" value="B12-binding"/>
    <property type="match status" value="1"/>
</dbReference>
<dbReference type="CDD" id="cd02068">
    <property type="entry name" value="radical_SAM_B12_BD"/>
    <property type="match status" value="1"/>
</dbReference>
<comment type="caution">
    <text evidence="8">The sequence shown here is derived from an EMBL/GenBank/DDBJ whole genome shotgun (WGS) entry which is preliminary data.</text>
</comment>
<dbReference type="PROSITE" id="PS51332">
    <property type="entry name" value="B12_BINDING"/>
    <property type="match status" value="1"/>
</dbReference>
<evidence type="ECO:0000259" key="6">
    <source>
        <dbReference type="PROSITE" id="PS51332"/>
    </source>
</evidence>
<dbReference type="EMBL" id="QRVV01000073">
    <property type="protein sequence ID" value="RGS69566.1"/>
    <property type="molecule type" value="Genomic_DNA"/>
</dbReference>
<dbReference type="GO" id="GO:0046872">
    <property type="term" value="F:metal ion binding"/>
    <property type="evidence" value="ECO:0007669"/>
    <property type="project" value="UniProtKB-KW"/>
</dbReference>
<dbReference type="SFLD" id="SFLDG01082">
    <property type="entry name" value="B12-binding_domain_containing"/>
    <property type="match status" value="1"/>
</dbReference>
<dbReference type="InterPro" id="IPR051198">
    <property type="entry name" value="BchE-like"/>
</dbReference>
<dbReference type="SFLD" id="SFLDS00029">
    <property type="entry name" value="Radical_SAM"/>
    <property type="match status" value="1"/>
</dbReference>
<dbReference type="Pfam" id="PF04055">
    <property type="entry name" value="Radical_SAM"/>
    <property type="match status" value="1"/>
</dbReference>
<feature type="domain" description="Radical SAM core" evidence="7">
    <location>
        <begin position="181"/>
        <end position="408"/>
    </location>
</feature>
<dbReference type="InterPro" id="IPR006158">
    <property type="entry name" value="Cobalamin-bd"/>
</dbReference>
<dbReference type="GO" id="GO:0051539">
    <property type="term" value="F:4 iron, 4 sulfur cluster binding"/>
    <property type="evidence" value="ECO:0007669"/>
    <property type="project" value="UniProtKB-KW"/>
</dbReference>
<dbReference type="GO" id="GO:0031419">
    <property type="term" value="F:cobalamin binding"/>
    <property type="evidence" value="ECO:0007669"/>
    <property type="project" value="InterPro"/>
</dbReference>
<organism evidence="8 9">
    <name type="scientific">Blautia obeum</name>
    <dbReference type="NCBI Taxonomy" id="40520"/>
    <lineage>
        <taxon>Bacteria</taxon>
        <taxon>Bacillati</taxon>
        <taxon>Bacillota</taxon>
        <taxon>Clostridia</taxon>
        <taxon>Lachnospirales</taxon>
        <taxon>Lachnospiraceae</taxon>
        <taxon>Blautia</taxon>
    </lineage>
</organism>
<dbReference type="SUPFAM" id="SSF52242">
    <property type="entry name" value="Cobalamin (vitamin B12)-binding domain"/>
    <property type="match status" value="1"/>
</dbReference>
<dbReference type="InterPro" id="IPR034466">
    <property type="entry name" value="Methyltransferase_Class_B"/>
</dbReference>
<evidence type="ECO:0000256" key="1">
    <source>
        <dbReference type="ARBA" id="ARBA00001966"/>
    </source>
</evidence>
<dbReference type="SUPFAM" id="SSF102114">
    <property type="entry name" value="Radical SAM enzymes"/>
    <property type="match status" value="1"/>
</dbReference>
<comment type="cofactor">
    <cofactor evidence="1">
        <name>[4Fe-4S] cluster</name>
        <dbReference type="ChEBI" id="CHEBI:49883"/>
    </cofactor>
</comment>
<gene>
    <name evidence="8" type="ORF">DWX77_14745</name>
</gene>
<dbReference type="InterPro" id="IPR006638">
    <property type="entry name" value="Elp3/MiaA/NifB-like_rSAM"/>
</dbReference>
<dbReference type="InterPro" id="IPR007197">
    <property type="entry name" value="rSAM"/>
</dbReference>